<organism evidence="2 3">
    <name type="scientific">Amycolatopsis carbonis</name>
    <dbReference type="NCBI Taxonomy" id="715471"/>
    <lineage>
        <taxon>Bacteria</taxon>
        <taxon>Bacillati</taxon>
        <taxon>Actinomycetota</taxon>
        <taxon>Actinomycetes</taxon>
        <taxon>Pseudonocardiales</taxon>
        <taxon>Pseudonocardiaceae</taxon>
        <taxon>Amycolatopsis</taxon>
    </lineage>
</organism>
<sequence length="48" mass="5445">MRLYRPEDWALSFTDDTGSSRVQEQSSIGPVRFTADPQDPGKGPWKYA</sequence>
<keyword evidence="3" id="KW-1185">Reference proteome</keyword>
<protein>
    <submittedName>
        <fullName evidence="2">Uncharacterized protein</fullName>
    </submittedName>
</protein>
<name>A0A9Y2IA43_9PSEU</name>
<evidence type="ECO:0000313" key="3">
    <source>
        <dbReference type="Proteomes" id="UP001236014"/>
    </source>
</evidence>
<feature type="compositionally biased region" description="Polar residues" evidence="1">
    <location>
        <begin position="14"/>
        <end position="28"/>
    </location>
</feature>
<proteinExistence type="predicted"/>
<feature type="region of interest" description="Disordered" evidence="1">
    <location>
        <begin position="14"/>
        <end position="48"/>
    </location>
</feature>
<dbReference type="KEGG" id="acab:QRX50_34835"/>
<accession>A0A9Y2IA43</accession>
<evidence type="ECO:0000256" key="1">
    <source>
        <dbReference type="SAM" id="MobiDB-lite"/>
    </source>
</evidence>
<dbReference type="EMBL" id="CP127294">
    <property type="protein sequence ID" value="WIX76610.1"/>
    <property type="molecule type" value="Genomic_DNA"/>
</dbReference>
<reference evidence="2 3" key="1">
    <citation type="submission" date="2023-06" db="EMBL/GenBank/DDBJ databases">
        <authorList>
            <person name="Oyuntsetseg B."/>
            <person name="Kim S.B."/>
        </authorList>
    </citation>
    <scope>NUCLEOTIDE SEQUENCE [LARGE SCALE GENOMIC DNA]</scope>
    <source>
        <strain evidence="2 3">2-15</strain>
    </source>
</reference>
<gene>
    <name evidence="2" type="ORF">QRX50_34835</name>
</gene>
<evidence type="ECO:0000313" key="2">
    <source>
        <dbReference type="EMBL" id="WIX76610.1"/>
    </source>
</evidence>
<dbReference type="RefSeq" id="WP_285967358.1">
    <property type="nucleotide sequence ID" value="NZ_CP127294.1"/>
</dbReference>
<dbReference type="AlphaFoldDB" id="A0A9Y2IA43"/>
<dbReference type="Proteomes" id="UP001236014">
    <property type="component" value="Chromosome"/>
</dbReference>